<sequence length="497" mass="54441">MEREIDEISHHVDASHDQACIDLEKASQFISEALQNEVQRNMALRMLIHRLEERASENGRSLSEQVELNRQLKLQVDKLQKHLEHKDNSLTQANQTIAILKNELRDLQQQLQSHQSNHRTIQEGTEWLQDGESQTNVVKEENGVLQNLVMGIKEDDVADEDDDGYQCSQSDEADTPTQQTTSSSADIKAELVQEQDEESDMAPVLSSEINQSPPDPVSMVKFLRLSVQVVDCCTIQHKQGTDGKNNEDGEEPKNGGGSQLSLSAVPKFTAIPQTAMHNEKPYHCSFCGKKLNNDCYPHVPLDSGPLLLQVIWTVGVKGKGKVQTVLGGILHTAVLGSALHPLAPLGSVHSTPPALSLLLLSMVLNLLQVPPADAFPLWIVFVSLWYTFGGGSRLDVGSDTSPKLTVLPPLDISGSSATLMCLANGGFPSDWTLSWSVAGSSRSGENSLWAPQKDGLYSWSSTLTLPLQEWTQDVPVTCQATRGSQTLTKILKKSDCS</sequence>
<dbReference type="SUPFAM" id="SSF48726">
    <property type="entry name" value="Immunoglobulin"/>
    <property type="match status" value="1"/>
</dbReference>
<evidence type="ECO:0000259" key="4">
    <source>
        <dbReference type="PROSITE" id="PS50835"/>
    </source>
</evidence>
<keyword evidence="2" id="KW-0175">Coiled coil</keyword>
<feature type="region of interest" description="Disordered" evidence="3">
    <location>
        <begin position="238"/>
        <end position="261"/>
    </location>
</feature>
<feature type="domain" description="Ig-like" evidence="4">
    <location>
        <begin position="402"/>
        <end position="488"/>
    </location>
</feature>
<keyword evidence="6" id="KW-1185">Reference proteome</keyword>
<dbReference type="AlphaFoldDB" id="A0ABD1KUW8"/>
<dbReference type="InterPro" id="IPR007110">
    <property type="entry name" value="Ig-like_dom"/>
</dbReference>
<reference evidence="5 6" key="1">
    <citation type="submission" date="2024-09" db="EMBL/GenBank/DDBJ databases">
        <title>A chromosome-level genome assembly of Gray's grenadier anchovy, Coilia grayii.</title>
        <authorList>
            <person name="Fu Z."/>
        </authorList>
    </citation>
    <scope>NUCLEOTIDE SEQUENCE [LARGE SCALE GENOMIC DNA]</scope>
    <source>
        <strain evidence="5">G4</strain>
        <tissue evidence="5">Muscle</tissue>
    </source>
</reference>
<evidence type="ECO:0000256" key="3">
    <source>
        <dbReference type="SAM" id="MobiDB-lite"/>
    </source>
</evidence>
<dbReference type="PROSITE" id="PS50835">
    <property type="entry name" value="IG_LIKE"/>
    <property type="match status" value="1"/>
</dbReference>
<feature type="compositionally biased region" description="Basic and acidic residues" evidence="3">
    <location>
        <begin position="239"/>
        <end position="253"/>
    </location>
</feature>
<dbReference type="PANTHER" id="PTHR23411">
    <property type="entry name" value="TAPASIN"/>
    <property type="match status" value="1"/>
</dbReference>
<dbReference type="Pfam" id="PF07654">
    <property type="entry name" value="C1-set"/>
    <property type="match status" value="1"/>
</dbReference>
<dbReference type="InterPro" id="IPR008672">
    <property type="entry name" value="Mad1"/>
</dbReference>
<dbReference type="EMBL" id="JBHFQA010000002">
    <property type="protein sequence ID" value="KAL2102950.1"/>
    <property type="molecule type" value="Genomic_DNA"/>
</dbReference>
<accession>A0ABD1KUW8</accession>
<dbReference type="InterPro" id="IPR003597">
    <property type="entry name" value="Ig_C1-set"/>
</dbReference>
<organism evidence="5 6">
    <name type="scientific">Coilia grayii</name>
    <name type="common">Gray's grenadier anchovy</name>
    <dbReference type="NCBI Taxonomy" id="363190"/>
    <lineage>
        <taxon>Eukaryota</taxon>
        <taxon>Metazoa</taxon>
        <taxon>Chordata</taxon>
        <taxon>Craniata</taxon>
        <taxon>Vertebrata</taxon>
        <taxon>Euteleostomi</taxon>
        <taxon>Actinopterygii</taxon>
        <taxon>Neopterygii</taxon>
        <taxon>Teleostei</taxon>
        <taxon>Clupei</taxon>
        <taxon>Clupeiformes</taxon>
        <taxon>Clupeoidei</taxon>
        <taxon>Engraulidae</taxon>
        <taxon>Coilinae</taxon>
        <taxon>Coilia</taxon>
    </lineage>
</organism>
<dbReference type="Pfam" id="PF05557">
    <property type="entry name" value="MAD"/>
    <property type="match status" value="1"/>
</dbReference>
<dbReference type="SMART" id="SM00407">
    <property type="entry name" value="IGc1"/>
    <property type="match status" value="1"/>
</dbReference>
<evidence type="ECO:0000313" key="5">
    <source>
        <dbReference type="EMBL" id="KAL2102950.1"/>
    </source>
</evidence>
<comment type="caution">
    <text evidence="5">The sequence shown here is derived from an EMBL/GenBank/DDBJ whole genome shotgun (WGS) entry which is preliminary data.</text>
</comment>
<dbReference type="InterPro" id="IPR013783">
    <property type="entry name" value="Ig-like_fold"/>
</dbReference>
<dbReference type="InterPro" id="IPR050380">
    <property type="entry name" value="Immune_Resp_Modulators"/>
</dbReference>
<dbReference type="Proteomes" id="UP001591681">
    <property type="component" value="Unassembled WGS sequence"/>
</dbReference>
<protein>
    <recommendedName>
        <fullName evidence="4">Ig-like domain-containing protein</fullName>
    </recommendedName>
</protein>
<feature type="coiled-coil region" evidence="2">
    <location>
        <begin position="34"/>
        <end position="124"/>
    </location>
</feature>
<proteinExistence type="predicted"/>
<evidence type="ECO:0000256" key="2">
    <source>
        <dbReference type="SAM" id="Coils"/>
    </source>
</evidence>
<dbReference type="CDD" id="cd00098">
    <property type="entry name" value="IgC1"/>
    <property type="match status" value="1"/>
</dbReference>
<gene>
    <name evidence="5" type="ORF">ACEWY4_002118</name>
</gene>
<keyword evidence="1" id="KW-0393">Immunoglobulin domain</keyword>
<evidence type="ECO:0000256" key="1">
    <source>
        <dbReference type="ARBA" id="ARBA00023319"/>
    </source>
</evidence>
<feature type="compositionally biased region" description="Polar residues" evidence="3">
    <location>
        <begin position="166"/>
        <end position="185"/>
    </location>
</feature>
<feature type="region of interest" description="Disordered" evidence="3">
    <location>
        <begin position="157"/>
        <end position="212"/>
    </location>
</feature>
<dbReference type="InterPro" id="IPR036179">
    <property type="entry name" value="Ig-like_dom_sf"/>
</dbReference>
<name>A0ABD1KUW8_9TELE</name>
<dbReference type="Gene3D" id="2.60.40.10">
    <property type="entry name" value="Immunoglobulins"/>
    <property type="match status" value="1"/>
</dbReference>
<evidence type="ECO:0000313" key="6">
    <source>
        <dbReference type="Proteomes" id="UP001591681"/>
    </source>
</evidence>